<evidence type="ECO:0000256" key="8">
    <source>
        <dbReference type="ARBA" id="ARBA00031340"/>
    </source>
</evidence>
<feature type="region of interest" description="Disordered" evidence="9">
    <location>
        <begin position="461"/>
        <end position="484"/>
    </location>
</feature>
<dbReference type="GO" id="GO:0000139">
    <property type="term" value="C:Golgi membrane"/>
    <property type="evidence" value="ECO:0007669"/>
    <property type="project" value="UniProtKB-SubCell"/>
</dbReference>
<evidence type="ECO:0000256" key="3">
    <source>
        <dbReference type="ARBA" id="ARBA00020975"/>
    </source>
</evidence>
<evidence type="ECO:0000256" key="4">
    <source>
        <dbReference type="ARBA" id="ARBA00022448"/>
    </source>
</evidence>
<dbReference type="Gene3D" id="1.10.287.1060">
    <property type="entry name" value="ESAT-6-like"/>
    <property type="match status" value="1"/>
</dbReference>
<evidence type="ECO:0000256" key="5">
    <source>
        <dbReference type="ARBA" id="ARBA00022927"/>
    </source>
</evidence>
<evidence type="ECO:0000259" key="10">
    <source>
        <dbReference type="SMART" id="SM00762"/>
    </source>
</evidence>
<dbReference type="GO" id="GO:0015031">
    <property type="term" value="P:protein transport"/>
    <property type="evidence" value="ECO:0007669"/>
    <property type="project" value="UniProtKB-KW"/>
</dbReference>
<reference evidence="11" key="1">
    <citation type="submission" date="2015-01" db="EMBL/GenBank/DDBJ databases">
        <title>The Genome Sequence of Cryptococcus gattii CA1280.</title>
        <authorList>
            <consortium name="The Broad Institute Genomics Platform"/>
            <person name="Cuomo C."/>
            <person name="Litvintseva A."/>
            <person name="Chen Y."/>
            <person name="Heitman J."/>
            <person name="Sun S."/>
            <person name="Springer D."/>
            <person name="Dromer F."/>
            <person name="Young S."/>
            <person name="Zeng Q."/>
            <person name="Gargeya S."/>
            <person name="Abouelleil A."/>
            <person name="Alvarado L."/>
            <person name="Chapman S.B."/>
            <person name="Gainer-Dewar J."/>
            <person name="Goldberg J."/>
            <person name="Griggs A."/>
            <person name="Gujja S."/>
            <person name="Hansen M."/>
            <person name="Howarth C."/>
            <person name="Imamovic A."/>
            <person name="Larimer J."/>
            <person name="Murphy C."/>
            <person name="Naylor J."/>
            <person name="Pearson M."/>
            <person name="Priest M."/>
            <person name="Roberts A."/>
            <person name="Saif S."/>
            <person name="Shea T."/>
            <person name="Sykes S."/>
            <person name="Wortman J."/>
            <person name="Nusbaum C."/>
            <person name="Birren B."/>
        </authorList>
    </citation>
    <scope>NUCLEOTIDE SEQUENCE [LARGE SCALE GENOMIC DNA]</scope>
    <source>
        <strain evidence="11">CA1280</strain>
    </source>
</reference>
<comment type="subcellular location">
    <subcellularLocation>
        <location evidence="1">Golgi apparatus membrane</location>
        <topology evidence="1">Peripheral membrane protein</topology>
    </subcellularLocation>
</comment>
<dbReference type="HOGENOM" id="CLU_014853_3_1_1"/>
<dbReference type="EMBL" id="KN847986">
    <property type="protein sequence ID" value="KIR45886.1"/>
    <property type="molecule type" value="Genomic_DNA"/>
</dbReference>
<feature type="domain" description="COG4 transport protein middle alpha-helical bundle" evidence="10">
    <location>
        <begin position="205"/>
        <end position="589"/>
    </location>
</feature>
<dbReference type="InterPro" id="IPR048684">
    <property type="entry name" value="COG4_C"/>
</dbReference>
<dbReference type="Pfam" id="PF08318">
    <property type="entry name" value="COG4_m"/>
    <property type="match status" value="1"/>
</dbReference>
<protein>
    <recommendedName>
        <fullName evidence="3">Conserved oligomeric Golgi complex subunit 4</fullName>
    </recommendedName>
    <alternativeName>
        <fullName evidence="8">Component of oligomeric Golgi complex 4</fullName>
    </alternativeName>
</protein>
<evidence type="ECO:0000256" key="1">
    <source>
        <dbReference type="ARBA" id="ARBA00004395"/>
    </source>
</evidence>
<feature type="compositionally biased region" description="Basic and acidic residues" evidence="9">
    <location>
        <begin position="421"/>
        <end position="432"/>
    </location>
</feature>
<dbReference type="Pfam" id="PF20662">
    <property type="entry name" value="COG4_C"/>
    <property type="match status" value="1"/>
</dbReference>
<comment type="similarity">
    <text evidence="2">Belongs to the COG4 family.</text>
</comment>
<dbReference type="PANTHER" id="PTHR24016">
    <property type="entry name" value="CONSERVED OLIGOMERIC GOLGI COMPLEX SUBUNIT 4"/>
    <property type="match status" value="1"/>
</dbReference>
<keyword evidence="7" id="KW-0472">Membrane</keyword>
<dbReference type="InterPro" id="IPR048682">
    <property type="entry name" value="COG4"/>
</dbReference>
<organism evidence="11">
    <name type="scientific">Cryptococcus bacillisporus CA1280</name>
    <dbReference type="NCBI Taxonomy" id="1296109"/>
    <lineage>
        <taxon>Eukaryota</taxon>
        <taxon>Fungi</taxon>
        <taxon>Dikarya</taxon>
        <taxon>Basidiomycota</taxon>
        <taxon>Agaricomycotina</taxon>
        <taxon>Tremellomycetes</taxon>
        <taxon>Tremellales</taxon>
        <taxon>Cryptococcaceae</taxon>
        <taxon>Cryptococcus</taxon>
        <taxon>Cryptococcus gattii species complex</taxon>
    </lineage>
</organism>
<evidence type="ECO:0000256" key="9">
    <source>
        <dbReference type="SAM" id="MobiDB-lite"/>
    </source>
</evidence>
<dbReference type="InterPro" id="IPR013167">
    <property type="entry name" value="COG4_M"/>
</dbReference>
<feature type="region of interest" description="Disordered" evidence="9">
    <location>
        <begin position="397"/>
        <end position="432"/>
    </location>
</feature>
<proteinExistence type="inferred from homology"/>
<evidence type="ECO:0000256" key="7">
    <source>
        <dbReference type="ARBA" id="ARBA00023136"/>
    </source>
</evidence>
<feature type="compositionally biased region" description="Pro residues" evidence="9">
    <location>
        <begin position="1"/>
        <end position="17"/>
    </location>
</feature>
<keyword evidence="6" id="KW-0333">Golgi apparatus</keyword>
<dbReference type="Gene3D" id="1.20.58.1970">
    <property type="match status" value="1"/>
</dbReference>
<evidence type="ECO:0000313" key="11">
    <source>
        <dbReference type="EMBL" id="KIR45886.1"/>
    </source>
</evidence>
<keyword evidence="5" id="KW-0653">Protein transport</keyword>
<evidence type="ECO:0000256" key="2">
    <source>
        <dbReference type="ARBA" id="ARBA00009215"/>
    </source>
</evidence>
<feature type="region of interest" description="Disordered" evidence="9">
    <location>
        <begin position="1"/>
        <end position="22"/>
    </location>
</feature>
<sequence>MDPYSTPPSPSKSPVPLSPREITSPQQIGTQLALLTKRQAELSLSLNALVADREDIDESLEHLTILGQRVEQLLQEVDGRNGPIHGQPRGLGFQPNGHEVYEEEDEGLLERVRRVWETSERVGGKVRRLDVEVGRVKESADIVSEVIDLKNSLLTLSSAIAKEDWESASRACRRAMSVRKQVIDGNFAGSVVPTSQYPLPPSQTLQELRDILLQTFRSEFDAAVKRKDQPGVSRFFRLWPAIGAEEEGLEAYGNFVVGLVKARSPTAGKSSSPLYYLTSLTSLLESIAHIIDQHQPVVEKYYGRGRMSAVVGRLVGESDRAVRNLVEGWEEERRVGRLIGDTKSSSFLLLSNPSLLPPLFPSLLPSNANPITLATLANSTTSALPNLTSASHLIQSYTHGGRKSSPAPAHSRTPSQAGGQQEHEQEGPDPRDVDKVLGELVALGGRWALFRRFIWSRIADEDEDESQENGEKKEETEESPEKKPYEVQMEILEQSGSQRAIENLLKVYYEPLEFWFLRMSIEKAHKIDTADLTTEPHLSSILDDTFYLLKLVLSRLLSCGSLSTLKNMRRKIAEVVEKDYTDVIRRKMDNVYSLAGGGDRAEREKREKDQREAFGIYLNDLDVSADYMERLIDETLQRLPQVYIEPEMASVKDELEGFKDIGNRFRSVCKAGLEQLFNQLTRPRLRPILDEAYRDVNYVLDDDAFQEAEELDLVRKRFVKSWDSLILGYRETFTEHNFQTFFSLAVEVLVRHWEKMILSMRFTELGAIRYERDIRSVANYLSAQTSFGGAREKFTRLQQIGTILNLDAEEDPQEFYSNSGVPWRISKVEYDSILEQRQ</sequence>
<evidence type="ECO:0000256" key="6">
    <source>
        <dbReference type="ARBA" id="ARBA00023034"/>
    </source>
</evidence>
<dbReference type="PANTHER" id="PTHR24016:SF0">
    <property type="entry name" value="CONSERVED OLIGOMERIC GOLGI COMPLEX SUBUNIT 4"/>
    <property type="match status" value="1"/>
</dbReference>
<dbReference type="SMART" id="SM00762">
    <property type="entry name" value="Cog4"/>
    <property type="match status" value="1"/>
</dbReference>
<name>A0A0D0VEE4_CRYGA</name>
<feature type="compositionally biased region" description="Basic and acidic residues" evidence="9">
    <location>
        <begin position="469"/>
        <end position="484"/>
    </location>
</feature>
<gene>
    <name evidence="11" type="ORF">I312_04856</name>
</gene>
<dbReference type="Pfam" id="PF20663">
    <property type="entry name" value="COG4_N"/>
    <property type="match status" value="1"/>
</dbReference>
<dbReference type="OrthoDB" id="47059at2759"/>
<accession>A0A0D0VEE4</accession>
<keyword evidence="4" id="KW-0813">Transport</keyword>
<dbReference type="AlphaFoldDB" id="A0A0D0VEE4"/>
<dbReference type="InterPro" id="IPR048680">
    <property type="entry name" value="COG4_N"/>
</dbReference>